<protein>
    <submittedName>
        <fullName evidence="2">Uncharacterized protein</fullName>
    </submittedName>
</protein>
<reference evidence="2 3" key="1">
    <citation type="journal article" date="2015" name="Genome Announc.">
        <title>Expanding the biotechnology potential of lactobacilli through comparative genomics of 213 strains and associated genera.</title>
        <authorList>
            <person name="Sun Z."/>
            <person name="Harris H.M."/>
            <person name="McCann A."/>
            <person name="Guo C."/>
            <person name="Argimon S."/>
            <person name="Zhang W."/>
            <person name="Yang X."/>
            <person name="Jeffery I.B."/>
            <person name="Cooney J.C."/>
            <person name="Kagawa T.F."/>
            <person name="Liu W."/>
            <person name="Song Y."/>
            <person name="Salvetti E."/>
            <person name="Wrobel A."/>
            <person name="Rasinkangas P."/>
            <person name="Parkhill J."/>
            <person name="Rea M.C."/>
            <person name="O'Sullivan O."/>
            <person name="Ritari J."/>
            <person name="Douillard F.P."/>
            <person name="Paul Ross R."/>
            <person name="Yang R."/>
            <person name="Briner A.E."/>
            <person name="Felis G.E."/>
            <person name="de Vos W.M."/>
            <person name="Barrangou R."/>
            <person name="Klaenhammer T.R."/>
            <person name="Caufield P.W."/>
            <person name="Cui Y."/>
            <person name="Zhang H."/>
            <person name="O'Toole P.W."/>
        </authorList>
    </citation>
    <scope>NUCLEOTIDE SEQUENCE [LARGE SCALE GENOMIC DNA]</scope>
    <source>
        <strain evidence="2 3">DSM 10532</strain>
    </source>
</reference>
<dbReference type="STRING" id="1423748.FC37_GL001426"/>
<gene>
    <name evidence="2" type="ORF">FC37_GL001426</name>
</gene>
<dbReference type="PATRIC" id="fig|1423748.3.peg.1487"/>
<sequence length="90" mass="10521">MDEKSNKTAPKSDLEKTDLKQVLTKLKVDPKTGLPLVIQHNCKQLCSCYFGWLVPRISLWMICEVWIYNIAWMFVLNIIRILIEKAQAKK</sequence>
<name>A0A0R1NLQ9_9LACO</name>
<organism evidence="2 3">
    <name type="scientific">Lactobacillus gallinarum DSM 10532 = JCM 2011</name>
    <dbReference type="NCBI Taxonomy" id="1423748"/>
    <lineage>
        <taxon>Bacteria</taxon>
        <taxon>Bacillati</taxon>
        <taxon>Bacillota</taxon>
        <taxon>Bacilli</taxon>
        <taxon>Lactobacillales</taxon>
        <taxon>Lactobacillaceae</taxon>
        <taxon>Lactobacillus</taxon>
    </lineage>
</organism>
<dbReference type="Proteomes" id="UP000051311">
    <property type="component" value="Unassembled WGS sequence"/>
</dbReference>
<dbReference type="AlphaFoldDB" id="A0A0R1NLQ9"/>
<accession>A0A0R1NLQ9</accession>
<keyword evidence="1" id="KW-0812">Transmembrane</keyword>
<evidence type="ECO:0000313" key="3">
    <source>
        <dbReference type="Proteomes" id="UP000051311"/>
    </source>
</evidence>
<evidence type="ECO:0000256" key="1">
    <source>
        <dbReference type="SAM" id="Phobius"/>
    </source>
</evidence>
<evidence type="ECO:0000313" key="2">
    <source>
        <dbReference type="EMBL" id="KRL21341.1"/>
    </source>
</evidence>
<feature type="transmembrane region" description="Helical" evidence="1">
    <location>
        <begin position="59"/>
        <end position="83"/>
    </location>
</feature>
<keyword evidence="1" id="KW-1133">Transmembrane helix</keyword>
<comment type="caution">
    <text evidence="2">The sequence shown here is derived from an EMBL/GenBank/DDBJ whole genome shotgun (WGS) entry which is preliminary data.</text>
</comment>
<dbReference type="EMBL" id="AZEL01000047">
    <property type="protein sequence ID" value="KRL21341.1"/>
    <property type="molecule type" value="Genomic_DNA"/>
</dbReference>
<keyword evidence="1" id="KW-0472">Membrane</keyword>
<dbReference type="RefSeq" id="WP_025005575.1">
    <property type="nucleotide sequence ID" value="NZ_AZEL01000047.1"/>
</dbReference>
<proteinExistence type="predicted"/>